<dbReference type="InterPro" id="IPR010982">
    <property type="entry name" value="Lambda_DNA-bd_dom_sf"/>
</dbReference>
<dbReference type="AlphaFoldDB" id="A0A7G6E444"/>
<gene>
    <name evidence="3" type="ORF">BR63_11325</name>
</gene>
<dbReference type="SUPFAM" id="SSF47413">
    <property type="entry name" value="lambda repressor-like DNA-binding domains"/>
    <property type="match status" value="1"/>
</dbReference>
<evidence type="ECO:0000313" key="3">
    <source>
        <dbReference type="EMBL" id="QNB46848.1"/>
    </source>
</evidence>
<dbReference type="PROSITE" id="PS50943">
    <property type="entry name" value="HTH_CROC1"/>
    <property type="match status" value="1"/>
</dbReference>
<dbReference type="Gene3D" id="1.10.260.40">
    <property type="entry name" value="lambda repressor-like DNA-binding domains"/>
    <property type="match status" value="1"/>
</dbReference>
<dbReference type="Proteomes" id="UP000515847">
    <property type="component" value="Chromosome"/>
</dbReference>
<evidence type="ECO:0000259" key="2">
    <source>
        <dbReference type="PROSITE" id="PS50943"/>
    </source>
</evidence>
<dbReference type="PANTHER" id="PTHR46558:SF11">
    <property type="entry name" value="HTH-TYPE TRANSCRIPTIONAL REGULATOR XRE"/>
    <property type="match status" value="1"/>
</dbReference>
<protein>
    <submittedName>
        <fullName evidence="3">Helix-turn-helix domain-containing protein</fullName>
    </submittedName>
</protein>
<dbReference type="KEGG" id="tfr:BR63_11325"/>
<dbReference type="GO" id="GO:0003677">
    <property type="term" value="F:DNA binding"/>
    <property type="evidence" value="ECO:0007669"/>
    <property type="project" value="UniProtKB-KW"/>
</dbReference>
<sequence>MVAFGERIRELREEKGLSQEELGKILKVAKSTISQYELGKRNPDPETLDNLANILDCSVDYLLGRTDERRPAEKVIEEAISDDAELLEFFQDLKQRDDLQLLFKQVKPLSQNTIKRIIKYIKMVEDEESQE</sequence>
<dbReference type="PANTHER" id="PTHR46558">
    <property type="entry name" value="TRACRIPTIONAL REGULATORY PROTEIN-RELATED-RELATED"/>
    <property type="match status" value="1"/>
</dbReference>
<organism evidence="3 4">
    <name type="scientific">Thermanaerosceptrum fracticalcis</name>
    <dbReference type="NCBI Taxonomy" id="1712410"/>
    <lineage>
        <taxon>Bacteria</taxon>
        <taxon>Bacillati</taxon>
        <taxon>Bacillota</taxon>
        <taxon>Clostridia</taxon>
        <taxon>Eubacteriales</taxon>
        <taxon>Peptococcaceae</taxon>
        <taxon>Thermanaerosceptrum</taxon>
    </lineage>
</organism>
<dbReference type="CDD" id="cd00093">
    <property type="entry name" value="HTH_XRE"/>
    <property type="match status" value="1"/>
</dbReference>
<name>A0A7G6E444_THEFR</name>
<evidence type="ECO:0000313" key="4">
    <source>
        <dbReference type="Proteomes" id="UP000515847"/>
    </source>
</evidence>
<feature type="domain" description="HTH cro/C1-type" evidence="2">
    <location>
        <begin position="8"/>
        <end position="62"/>
    </location>
</feature>
<dbReference type="InterPro" id="IPR001387">
    <property type="entry name" value="Cro/C1-type_HTH"/>
</dbReference>
<keyword evidence="4" id="KW-1185">Reference proteome</keyword>
<dbReference type="Pfam" id="PF01381">
    <property type="entry name" value="HTH_3"/>
    <property type="match status" value="1"/>
</dbReference>
<evidence type="ECO:0000256" key="1">
    <source>
        <dbReference type="ARBA" id="ARBA00023125"/>
    </source>
</evidence>
<dbReference type="EMBL" id="CP045798">
    <property type="protein sequence ID" value="QNB46848.1"/>
    <property type="molecule type" value="Genomic_DNA"/>
</dbReference>
<accession>A0A7G6E444</accession>
<proteinExistence type="predicted"/>
<reference evidence="3 4" key="1">
    <citation type="journal article" date="2019" name="Front. Microbiol.">
        <title>Thermoanaerosceptrum fracticalcis gen. nov. sp. nov., a Novel Fumarate-Fermenting Microorganism From a Deep Fractured Carbonate Aquifer of the US Great Basin.</title>
        <authorList>
            <person name="Hamilton-Brehm S.D."/>
            <person name="Stewart L.E."/>
            <person name="Zavarin M."/>
            <person name="Caldwell M."/>
            <person name="Lawson P.A."/>
            <person name="Onstott T.C."/>
            <person name="Grzymski J."/>
            <person name="Neveux I."/>
            <person name="Lollar B.S."/>
            <person name="Russell C.E."/>
            <person name="Moser D.P."/>
        </authorList>
    </citation>
    <scope>NUCLEOTIDE SEQUENCE [LARGE SCALE GENOMIC DNA]</scope>
    <source>
        <strain evidence="3 4">DRI-13</strain>
    </source>
</reference>
<dbReference type="SMART" id="SM00530">
    <property type="entry name" value="HTH_XRE"/>
    <property type="match status" value="1"/>
</dbReference>
<dbReference type="OrthoDB" id="1786861at2"/>
<dbReference type="RefSeq" id="WP_034420289.1">
    <property type="nucleotide sequence ID" value="NZ_CP045798.1"/>
</dbReference>
<keyword evidence="1" id="KW-0238">DNA-binding</keyword>